<keyword evidence="3" id="KW-1185">Reference proteome</keyword>
<evidence type="ECO:0000256" key="1">
    <source>
        <dbReference type="SAM" id="MobiDB-lite"/>
    </source>
</evidence>
<dbReference type="RefSeq" id="XP_004833711.1">
    <property type="nucleotide sequence ID" value="XM_004833654.1"/>
</dbReference>
<feature type="compositionally biased region" description="Basic and acidic residues" evidence="1">
    <location>
        <begin position="65"/>
        <end position="79"/>
    </location>
</feature>
<evidence type="ECO:0000313" key="3">
    <source>
        <dbReference type="Proteomes" id="UP000031512"/>
    </source>
</evidence>
<sequence length="375" mass="42459">MATPKLPLITPKKAVPGLPKIVPKVIVNSPPEIKPLVKVIPPVQRLVSGTIHNASRTDSFSNPPKDIDSGSSKIDEHTDGMNNEDSAASPGRTLAHAMTLSINHSDQTKLSRNNSLESQFRLPTKELSSMQANDTADNMLSNTVLKKIPSRSDANNSLEMGCTNYTEKEDNEIGYTPWMKIEERINQIRSLALNEFKNIAHNDHKELPKEGGLYDNYNTHYEDRDTWHKEAEHQLSYTMVQKLKDKKEPKPGKSNWEFINGFVKPRRKPFTSMSELSKHFQKNDSKDQHELVKLLLVCRDLEKTIEEQRTVLDMLDHDLREARGILPETLTDVNMRGLEGRSPGPKPDYPTSDIPLFIKGRVFLLPKDHKESGLS</sequence>
<organism evidence="2 3">
    <name type="scientific">Theileria equi strain WA</name>
    <dbReference type="NCBI Taxonomy" id="1537102"/>
    <lineage>
        <taxon>Eukaryota</taxon>
        <taxon>Sar</taxon>
        <taxon>Alveolata</taxon>
        <taxon>Apicomplexa</taxon>
        <taxon>Aconoidasida</taxon>
        <taxon>Piroplasmida</taxon>
        <taxon>Theileriidae</taxon>
        <taxon>Theileria</taxon>
    </lineage>
</organism>
<dbReference type="VEuPathDB" id="PiroplasmaDB:BEWA_043000"/>
<gene>
    <name evidence="2" type="ORF">BEWA_043000</name>
</gene>
<accession>L1LG77</accession>
<dbReference type="eggNOG" id="ENOG502SB69">
    <property type="taxonomic scope" value="Eukaryota"/>
</dbReference>
<dbReference type="Proteomes" id="UP000031512">
    <property type="component" value="Unassembled WGS sequence"/>
</dbReference>
<comment type="caution">
    <text evidence="2">The sequence shown here is derived from an EMBL/GenBank/DDBJ whole genome shotgun (WGS) entry which is preliminary data.</text>
</comment>
<proteinExistence type="predicted"/>
<name>L1LG77_THEEQ</name>
<evidence type="ECO:0000313" key="2">
    <source>
        <dbReference type="EMBL" id="EKX74259.1"/>
    </source>
</evidence>
<reference evidence="2 3" key="1">
    <citation type="journal article" date="2012" name="BMC Genomics">
        <title>Comparative genomic analysis and phylogenetic position of Theileria equi.</title>
        <authorList>
            <person name="Kappmeyer L.S."/>
            <person name="Thiagarajan M."/>
            <person name="Herndon D.R."/>
            <person name="Ramsay J.D."/>
            <person name="Caler E."/>
            <person name="Djikeng A."/>
            <person name="Gillespie J.J."/>
            <person name="Lau A.O."/>
            <person name="Roalson E.H."/>
            <person name="Silva J.C."/>
            <person name="Silva M.G."/>
            <person name="Suarez C.E."/>
            <person name="Ueti M.W."/>
            <person name="Nene V.M."/>
            <person name="Mealey R.H."/>
            <person name="Knowles D.P."/>
            <person name="Brayton K.A."/>
        </authorList>
    </citation>
    <scope>NUCLEOTIDE SEQUENCE [LARGE SCALE GENOMIC DNA]</scope>
    <source>
        <strain evidence="2 3">WA</strain>
    </source>
</reference>
<dbReference type="GeneID" id="15807707"/>
<feature type="region of interest" description="Disordered" evidence="1">
    <location>
        <begin position="54"/>
        <end position="89"/>
    </location>
</feature>
<dbReference type="EMBL" id="ACOU01000002">
    <property type="protein sequence ID" value="EKX74259.1"/>
    <property type="molecule type" value="Genomic_DNA"/>
</dbReference>
<protein>
    <submittedName>
        <fullName evidence="2">Uncharacterized protein</fullName>
    </submittedName>
</protein>
<dbReference type="AlphaFoldDB" id="L1LG77"/>
<dbReference type="OrthoDB" id="366327at2759"/>
<dbReference type="KEGG" id="beq:BEWA_043000"/>